<evidence type="ECO:0000256" key="8">
    <source>
        <dbReference type="SAM" id="MobiDB-lite"/>
    </source>
</evidence>
<evidence type="ECO:0000313" key="12">
    <source>
        <dbReference type="Proteomes" id="UP000030762"/>
    </source>
</evidence>
<keyword evidence="7" id="KW-0961">Cell wall biogenesis/degradation</keyword>
<dbReference type="InParanoid" id="T0S4L3"/>
<dbReference type="STRING" id="1156394.T0S4L3"/>
<evidence type="ECO:0000313" key="11">
    <source>
        <dbReference type="EMBL" id="EQC37672.1"/>
    </source>
</evidence>
<dbReference type="GO" id="GO:0042973">
    <property type="term" value="F:glucan endo-1,3-beta-D-glucosidase activity"/>
    <property type="evidence" value="ECO:0007669"/>
    <property type="project" value="UniProtKB-EC"/>
</dbReference>
<dbReference type="GeneID" id="19945986"/>
<sequence length="474" mass="49901">MGSSSASSAMTSSVVSSSATGATAMGQAAEILRTPSWRRSEKAKSAQFAFYTMLKSTLLCATVALAAAGGLPPVCPPKFDYNIDYYGNDLRWTTRSNPSDCCMDCIETINCWIFTWYNGHCYLKGKMAQQTYCNGCVVGVMDAPPISAINPNANTTQPSTTQPSTATQAPPSTTPVPKATAVFQYSNLKGSGSYSMVTELEGCQKTSVTTSGPIAPFHEDVSMVFRGPMDIYNIAVFQKGGNGWTKTSKYGGGAASNLVFMNNANPDKFNGKAPQGYASVDGVTFSKSAQAFSGALQAASDPSNIYGGPGIATGAEVNIMQEAKCTPETCKGFYDGTYGLQGWAGSKIFATKVKMGESGLPAIWMLHGQVVRANQYGCNCRGLADPGGCGELDIAEVLTPGASTLATHYYYLDTHPSPGKDTWANVLPNQEVTYVTILDEASGVIKVLQFPGDAFSVFSGDSLSAESVAALLAQ</sequence>
<dbReference type="AlphaFoldDB" id="T0S4L3"/>
<dbReference type="Pfam" id="PF10287">
    <property type="entry name" value="YJL171C_Tos1_C"/>
    <property type="match status" value="1"/>
</dbReference>
<dbReference type="OrthoDB" id="118256at2759"/>
<evidence type="ECO:0000259" key="9">
    <source>
        <dbReference type="Pfam" id="PF10287"/>
    </source>
</evidence>
<organism evidence="11 12">
    <name type="scientific">Saprolegnia diclina (strain VS20)</name>
    <dbReference type="NCBI Taxonomy" id="1156394"/>
    <lineage>
        <taxon>Eukaryota</taxon>
        <taxon>Sar</taxon>
        <taxon>Stramenopiles</taxon>
        <taxon>Oomycota</taxon>
        <taxon>Saprolegniomycetes</taxon>
        <taxon>Saprolegniales</taxon>
        <taxon>Saprolegniaceae</taxon>
        <taxon>Saprolegnia</taxon>
    </lineage>
</organism>
<evidence type="ECO:0000256" key="2">
    <source>
        <dbReference type="ARBA" id="ARBA00006055"/>
    </source>
</evidence>
<dbReference type="InterPro" id="IPR018807">
    <property type="entry name" value="YJL171C/Tos1_N"/>
</dbReference>
<reference evidence="11 12" key="1">
    <citation type="submission" date="2012-04" db="EMBL/GenBank/DDBJ databases">
        <title>The Genome Sequence of Saprolegnia declina VS20.</title>
        <authorList>
            <consortium name="The Broad Institute Genome Sequencing Platform"/>
            <person name="Russ C."/>
            <person name="Nusbaum C."/>
            <person name="Tyler B."/>
            <person name="van West P."/>
            <person name="Dieguez-Uribeondo J."/>
            <person name="de Bruijn I."/>
            <person name="Tripathy S."/>
            <person name="Jiang R."/>
            <person name="Young S.K."/>
            <person name="Zeng Q."/>
            <person name="Gargeya S."/>
            <person name="Fitzgerald M."/>
            <person name="Haas B."/>
            <person name="Abouelleil A."/>
            <person name="Alvarado L."/>
            <person name="Arachchi H.M."/>
            <person name="Berlin A."/>
            <person name="Chapman S.B."/>
            <person name="Goldberg J."/>
            <person name="Griggs A."/>
            <person name="Gujja S."/>
            <person name="Hansen M."/>
            <person name="Howarth C."/>
            <person name="Imamovic A."/>
            <person name="Larimer J."/>
            <person name="McCowen C."/>
            <person name="Montmayeur A."/>
            <person name="Murphy C."/>
            <person name="Neiman D."/>
            <person name="Pearson M."/>
            <person name="Priest M."/>
            <person name="Roberts A."/>
            <person name="Saif S."/>
            <person name="Shea T."/>
            <person name="Sisk P."/>
            <person name="Sykes S."/>
            <person name="Wortman J."/>
            <person name="Nusbaum C."/>
            <person name="Birren B."/>
        </authorList>
    </citation>
    <scope>NUCLEOTIDE SEQUENCE [LARGE SCALE GENOMIC DNA]</scope>
    <source>
        <strain evidence="11 12">VS20</strain>
    </source>
</reference>
<dbReference type="GO" id="GO:0071555">
    <property type="term" value="P:cell wall organization"/>
    <property type="evidence" value="ECO:0007669"/>
    <property type="project" value="UniProtKB-KW"/>
</dbReference>
<feature type="domain" description="Cell wall protein YJL171C/Tos1 N-terminal" evidence="10">
    <location>
        <begin position="184"/>
        <end position="238"/>
    </location>
</feature>
<dbReference type="RefSeq" id="XP_008609192.1">
    <property type="nucleotide sequence ID" value="XM_008610970.1"/>
</dbReference>
<accession>T0S4L3</accession>
<feature type="domain" description="Cell wall protein YJL171C/Tos1 C-terminal" evidence="9">
    <location>
        <begin position="243"/>
        <end position="468"/>
    </location>
</feature>
<gene>
    <name evidence="11" type="ORF">SDRG_05259</name>
</gene>
<dbReference type="eggNOG" id="ENOG502QSI7">
    <property type="taxonomic scope" value="Eukaryota"/>
</dbReference>
<keyword evidence="4" id="KW-0732">Signal</keyword>
<dbReference type="Pfam" id="PF10290">
    <property type="entry name" value="YJL171C_Tos1_N"/>
    <property type="match status" value="1"/>
</dbReference>
<evidence type="ECO:0000256" key="7">
    <source>
        <dbReference type="ARBA" id="ARBA00023316"/>
    </source>
</evidence>
<feature type="compositionally biased region" description="Low complexity" evidence="8">
    <location>
        <begin position="150"/>
        <end position="171"/>
    </location>
</feature>
<keyword evidence="5" id="KW-0378">Hydrolase</keyword>
<keyword evidence="6" id="KW-0326">Glycosidase</keyword>
<evidence type="ECO:0000256" key="6">
    <source>
        <dbReference type="ARBA" id="ARBA00023295"/>
    </source>
</evidence>
<name>T0S4L3_SAPDV</name>
<comment type="catalytic activity">
    <reaction evidence="1">
        <text>Hydrolysis of (1-&gt;3)-beta-D-glucosidic linkages in (1-&gt;3)-beta-D-glucans.</text>
        <dbReference type="EC" id="3.2.1.39"/>
    </reaction>
</comment>
<proteinExistence type="inferred from homology"/>
<comment type="similarity">
    <text evidence="2">Belongs to the PGA52 family.</text>
</comment>
<evidence type="ECO:0000256" key="5">
    <source>
        <dbReference type="ARBA" id="ARBA00022801"/>
    </source>
</evidence>
<evidence type="ECO:0000256" key="1">
    <source>
        <dbReference type="ARBA" id="ARBA00000382"/>
    </source>
</evidence>
<keyword evidence="12" id="KW-1185">Reference proteome</keyword>
<dbReference type="PANTHER" id="PTHR31737">
    <property type="entry name" value="PROTEIN TOS1"/>
    <property type="match status" value="1"/>
</dbReference>
<dbReference type="Proteomes" id="UP000030762">
    <property type="component" value="Unassembled WGS sequence"/>
</dbReference>
<evidence type="ECO:0000256" key="3">
    <source>
        <dbReference type="ARBA" id="ARBA00012780"/>
    </source>
</evidence>
<dbReference type="Gene3D" id="3.50.4.10">
    <property type="entry name" value="Hepatocyte Growth Factor"/>
    <property type="match status" value="1"/>
</dbReference>
<dbReference type="EMBL" id="JH767144">
    <property type="protein sequence ID" value="EQC37672.1"/>
    <property type="molecule type" value="Genomic_DNA"/>
</dbReference>
<feature type="region of interest" description="Disordered" evidence="8">
    <location>
        <begin position="149"/>
        <end position="177"/>
    </location>
</feature>
<dbReference type="PANTHER" id="PTHR31737:SF2">
    <property type="entry name" value="PROTEIN TOS1"/>
    <property type="match status" value="1"/>
</dbReference>
<dbReference type="VEuPathDB" id="FungiDB:SDRG_05259"/>
<dbReference type="InterPro" id="IPR018805">
    <property type="entry name" value="YJL171C/Tos1_C"/>
</dbReference>
<evidence type="ECO:0000259" key="10">
    <source>
        <dbReference type="Pfam" id="PF10290"/>
    </source>
</evidence>
<dbReference type="EC" id="3.2.1.39" evidence="3"/>
<evidence type="ECO:0000256" key="4">
    <source>
        <dbReference type="ARBA" id="ARBA00022729"/>
    </source>
</evidence>
<protein>
    <recommendedName>
        <fullName evidence="3">glucan endo-1,3-beta-D-glucosidase</fullName>
        <ecNumber evidence="3">3.2.1.39</ecNumber>
    </recommendedName>
</protein>